<protein>
    <submittedName>
        <fullName evidence="3">Enoyl-CoA hydratase/isomerase family protein</fullName>
    </submittedName>
</protein>
<feature type="compositionally biased region" description="Basic and acidic residues" evidence="2">
    <location>
        <begin position="1"/>
        <end position="12"/>
    </location>
</feature>
<dbReference type="Pfam" id="PF00378">
    <property type="entry name" value="ECH_1"/>
    <property type="match status" value="1"/>
</dbReference>
<keyword evidence="4" id="KW-1185">Reference proteome</keyword>
<name>A0A6I4MLI0_9ACTN</name>
<evidence type="ECO:0000313" key="4">
    <source>
        <dbReference type="Proteomes" id="UP000462055"/>
    </source>
</evidence>
<dbReference type="InterPro" id="IPR001753">
    <property type="entry name" value="Enoyl-CoA_hydra/iso"/>
</dbReference>
<comment type="similarity">
    <text evidence="1">Belongs to the enoyl-CoA hydratase/isomerase family.</text>
</comment>
<gene>
    <name evidence="3" type="ORF">F8568_043430</name>
</gene>
<evidence type="ECO:0000256" key="1">
    <source>
        <dbReference type="ARBA" id="ARBA00005254"/>
    </source>
</evidence>
<dbReference type="PANTHER" id="PTHR43802">
    <property type="entry name" value="ENOYL-COA HYDRATASE"/>
    <property type="match status" value="1"/>
</dbReference>
<dbReference type="InterPro" id="IPR029045">
    <property type="entry name" value="ClpP/crotonase-like_dom_sf"/>
</dbReference>
<dbReference type="Gene3D" id="3.90.226.10">
    <property type="entry name" value="2-enoyl-CoA Hydratase, Chain A, domain 1"/>
    <property type="match status" value="1"/>
</dbReference>
<dbReference type="PANTHER" id="PTHR43802:SF1">
    <property type="entry name" value="IP11341P-RELATED"/>
    <property type="match status" value="1"/>
</dbReference>
<sequence length="293" mass="31194">MLDVHASSERGGDPAAPRVHQQPHGYRQEDGAPVSGTAVDYGLPPEIQVAADGPIRIVTLNRPDALNATNHVLHEALADLFPCLDADEEARAVVLTGAGRAFSAGGDFSYLDELTRDDALRRQTLLAARRIVTGMVQCRLPIVAAVNGPAVGLGCSLAALSDIVYIAESAHLADPHVMVGLVAADGGPVTWPLLTSLQLAKEYALTGERISARRAAEIGLANHVCADGEVMDAAMACARRLAALPRRTLEDTKRVLNLHLERAVLATLDFALAAEDRSFLSPELRATLDKRLR</sequence>
<dbReference type="CDD" id="cd06558">
    <property type="entry name" value="crotonase-like"/>
    <property type="match status" value="1"/>
</dbReference>
<organism evidence="3 4">
    <name type="scientific">Actinomadura physcomitrii</name>
    <dbReference type="NCBI Taxonomy" id="2650748"/>
    <lineage>
        <taxon>Bacteria</taxon>
        <taxon>Bacillati</taxon>
        <taxon>Actinomycetota</taxon>
        <taxon>Actinomycetes</taxon>
        <taxon>Streptosporangiales</taxon>
        <taxon>Thermomonosporaceae</taxon>
        <taxon>Actinomadura</taxon>
    </lineage>
</organism>
<comment type="caution">
    <text evidence="3">The sequence shown here is derived from an EMBL/GenBank/DDBJ whole genome shotgun (WGS) entry which is preliminary data.</text>
</comment>
<dbReference type="AlphaFoldDB" id="A0A6I4MLI0"/>
<dbReference type="EMBL" id="WBMS02000063">
    <property type="protein sequence ID" value="MWA07078.1"/>
    <property type="molecule type" value="Genomic_DNA"/>
</dbReference>
<dbReference type="GO" id="GO:0016853">
    <property type="term" value="F:isomerase activity"/>
    <property type="evidence" value="ECO:0007669"/>
    <property type="project" value="UniProtKB-KW"/>
</dbReference>
<proteinExistence type="inferred from homology"/>
<evidence type="ECO:0000256" key="2">
    <source>
        <dbReference type="SAM" id="MobiDB-lite"/>
    </source>
</evidence>
<reference evidence="3" key="1">
    <citation type="submission" date="2019-12" db="EMBL/GenBank/DDBJ databases">
        <title>Actinomadura physcomitrii sp. nov., a novel actinomycete isolated from moss [Physcomitrium sphaericum (Ludw) Fuernr].</title>
        <authorList>
            <person name="Zhuang X."/>
        </authorList>
    </citation>
    <scope>NUCLEOTIDE SEQUENCE [LARGE SCALE GENOMIC DNA]</scope>
    <source>
        <strain evidence="3">LD22</strain>
    </source>
</reference>
<dbReference type="SUPFAM" id="SSF52096">
    <property type="entry name" value="ClpP/crotonase"/>
    <property type="match status" value="1"/>
</dbReference>
<feature type="region of interest" description="Disordered" evidence="2">
    <location>
        <begin position="1"/>
        <end position="38"/>
    </location>
</feature>
<accession>A0A6I4MLI0</accession>
<evidence type="ECO:0000313" key="3">
    <source>
        <dbReference type="EMBL" id="MWA07078.1"/>
    </source>
</evidence>
<dbReference type="Proteomes" id="UP000462055">
    <property type="component" value="Unassembled WGS sequence"/>
</dbReference>